<protein>
    <recommendedName>
        <fullName evidence="1">Peptidase M24 domain-containing protein</fullName>
    </recommendedName>
</protein>
<dbReference type="InterPro" id="IPR050659">
    <property type="entry name" value="Peptidase_M24B"/>
</dbReference>
<organism evidence="2 3">
    <name type="scientific">Phialophora macrospora</name>
    <dbReference type="NCBI Taxonomy" id="1851006"/>
    <lineage>
        <taxon>Eukaryota</taxon>
        <taxon>Fungi</taxon>
        <taxon>Dikarya</taxon>
        <taxon>Ascomycota</taxon>
        <taxon>Pezizomycotina</taxon>
        <taxon>Eurotiomycetes</taxon>
        <taxon>Chaetothyriomycetidae</taxon>
        <taxon>Chaetothyriales</taxon>
        <taxon>Herpotrichiellaceae</taxon>
        <taxon>Phialophora</taxon>
    </lineage>
</organism>
<dbReference type="CDD" id="cd01066">
    <property type="entry name" value="APP_MetAP"/>
    <property type="match status" value="1"/>
</dbReference>
<gene>
    <name evidence="2" type="ORF">PV04_03750</name>
</gene>
<dbReference type="EMBL" id="KN846957">
    <property type="protein sequence ID" value="KIW71607.1"/>
    <property type="molecule type" value="Genomic_DNA"/>
</dbReference>
<dbReference type="HOGENOM" id="CLU_072757_0_0_1"/>
<keyword evidence="3" id="KW-1185">Reference proteome</keyword>
<proteinExistence type="predicted"/>
<dbReference type="InterPro" id="IPR036005">
    <property type="entry name" value="Creatinase/aminopeptidase-like"/>
</dbReference>
<dbReference type="PANTHER" id="PTHR46112">
    <property type="entry name" value="AMINOPEPTIDASE"/>
    <property type="match status" value="1"/>
</dbReference>
<dbReference type="AlphaFoldDB" id="A0A0D2EBE7"/>
<evidence type="ECO:0000259" key="1">
    <source>
        <dbReference type="Pfam" id="PF00557"/>
    </source>
</evidence>
<evidence type="ECO:0000313" key="3">
    <source>
        <dbReference type="Proteomes" id="UP000054266"/>
    </source>
</evidence>
<feature type="domain" description="Peptidase M24" evidence="1">
    <location>
        <begin position="17"/>
        <end position="183"/>
    </location>
</feature>
<sequence length="234" mass="26908">MAAETSTFTEQQRVTHLMEAQNMAAELFREIERDLIRPGISEKTLSNEIHELGEKRHNVRTHWHKRVVRSGPNTLMPYAENPPDRIIQPDDILFVDLGPVFEAWEADFGRTFVLGDDPVKKKLRDSLEPVWTTVKARYREKPDMTGGQLYDIACDEARKHGWEFGGQIAGHLVGSFPHERIPNDKITLYITKGNTESMGKTDAKGNKRHWILEVHLVDRERQIGAFQEQLLTVD</sequence>
<name>A0A0D2EBE7_9EURO</name>
<evidence type="ECO:0000313" key="2">
    <source>
        <dbReference type="EMBL" id="KIW71607.1"/>
    </source>
</evidence>
<dbReference type="Proteomes" id="UP000054266">
    <property type="component" value="Unassembled WGS sequence"/>
</dbReference>
<dbReference type="SUPFAM" id="SSF55920">
    <property type="entry name" value="Creatinase/aminopeptidase"/>
    <property type="match status" value="1"/>
</dbReference>
<dbReference type="Gene3D" id="3.90.230.10">
    <property type="entry name" value="Creatinase/methionine aminopeptidase superfamily"/>
    <property type="match status" value="1"/>
</dbReference>
<dbReference type="InterPro" id="IPR000994">
    <property type="entry name" value="Pept_M24"/>
</dbReference>
<dbReference type="PANTHER" id="PTHR46112:SF2">
    <property type="entry name" value="XAA-PRO AMINOPEPTIDASE P-RELATED"/>
    <property type="match status" value="1"/>
</dbReference>
<reference evidence="2 3" key="1">
    <citation type="submission" date="2015-01" db="EMBL/GenBank/DDBJ databases">
        <title>The Genome Sequence of Capronia semiimmersa CBS27337.</title>
        <authorList>
            <consortium name="The Broad Institute Genomics Platform"/>
            <person name="Cuomo C."/>
            <person name="de Hoog S."/>
            <person name="Gorbushina A."/>
            <person name="Stielow B."/>
            <person name="Teixiera M."/>
            <person name="Abouelleil A."/>
            <person name="Chapman S.B."/>
            <person name="Priest M."/>
            <person name="Young S.K."/>
            <person name="Wortman J."/>
            <person name="Nusbaum C."/>
            <person name="Birren B."/>
        </authorList>
    </citation>
    <scope>NUCLEOTIDE SEQUENCE [LARGE SCALE GENOMIC DNA]</scope>
    <source>
        <strain evidence="2 3">CBS 27337</strain>
    </source>
</reference>
<dbReference type="Pfam" id="PF00557">
    <property type="entry name" value="Peptidase_M24"/>
    <property type="match status" value="1"/>
</dbReference>
<accession>A0A0D2EBE7</accession>